<keyword evidence="11 18" id="KW-0413">Isomerase</keyword>
<dbReference type="Pfam" id="PF01256">
    <property type="entry name" value="Carb_kinase"/>
    <property type="match status" value="1"/>
</dbReference>
<evidence type="ECO:0000256" key="7">
    <source>
        <dbReference type="ARBA" id="ARBA00022840"/>
    </source>
</evidence>
<dbReference type="AlphaFoldDB" id="A0A095YGY3"/>
<dbReference type="InterPro" id="IPR030677">
    <property type="entry name" value="Nnr"/>
</dbReference>
<evidence type="ECO:0000256" key="10">
    <source>
        <dbReference type="ARBA" id="ARBA00023027"/>
    </source>
</evidence>
<dbReference type="InterPro" id="IPR029056">
    <property type="entry name" value="Ribokinase-like"/>
</dbReference>
<dbReference type="HAMAP" id="MF_01965">
    <property type="entry name" value="NADHX_dehydratase"/>
    <property type="match status" value="1"/>
</dbReference>
<dbReference type="GO" id="GO:0052855">
    <property type="term" value="F:ADP-dependent NAD(P)H-hydrate dehydratase activity"/>
    <property type="evidence" value="ECO:0007669"/>
    <property type="project" value="UniProtKB-UniRule"/>
</dbReference>
<dbReference type="EMBL" id="JRNH01000002">
    <property type="protein sequence ID" value="KGF21685.1"/>
    <property type="molecule type" value="Genomic_DNA"/>
</dbReference>
<comment type="subunit">
    <text evidence="17">Homotetramer.</text>
</comment>
<dbReference type="PANTHER" id="PTHR12592">
    <property type="entry name" value="ATP-DEPENDENT (S)-NAD(P)H-HYDRATE DEHYDRATASE FAMILY MEMBER"/>
    <property type="match status" value="1"/>
</dbReference>
<comment type="function">
    <text evidence="17">Catalyzes the dehydration of the S-form of NAD(P)HX at the expense of ADP, which is converted to AMP. Together with NAD(P)HX epimerase, which catalyzes the epimerization of the S- and R-forms, the enzyme allows the repair of both epimers of NAD(P)HX, a damaged form of NAD(P)H that is a result of enzymatic or heat-dependent hydration.</text>
</comment>
<keyword evidence="9 18" id="KW-0630">Potassium</keyword>
<dbReference type="PROSITE" id="PS51385">
    <property type="entry name" value="YJEF_N"/>
    <property type="match status" value="1"/>
</dbReference>
<protein>
    <recommendedName>
        <fullName evidence="17">ADP-dependent (S)-NAD(P)H-hydrate dehydratase</fullName>
        <ecNumber evidence="17">4.2.1.136</ecNumber>
    </recommendedName>
    <alternativeName>
        <fullName evidence="17">ADP-dependent NAD(P)HX dehydratase</fullName>
    </alternativeName>
</protein>
<dbReference type="Proteomes" id="UP000053528">
    <property type="component" value="Unassembled WGS sequence"/>
</dbReference>
<keyword evidence="10 17" id="KW-0520">NAD</keyword>
<evidence type="ECO:0000313" key="21">
    <source>
        <dbReference type="EMBL" id="KGF21685.1"/>
    </source>
</evidence>
<feature type="binding site" evidence="17">
    <location>
        <position position="306"/>
    </location>
    <ligand>
        <name>(6S)-NADPHX</name>
        <dbReference type="ChEBI" id="CHEBI:64076"/>
    </ligand>
</feature>
<evidence type="ECO:0000256" key="6">
    <source>
        <dbReference type="ARBA" id="ARBA00022741"/>
    </source>
</evidence>
<feature type="binding site" evidence="17">
    <location>
        <position position="386"/>
    </location>
    <ligand>
        <name>(6S)-NADPHX</name>
        <dbReference type="ChEBI" id="CHEBI:64076"/>
    </ligand>
</feature>
<comment type="similarity">
    <text evidence="17">Belongs to the NnrD/CARKD family.</text>
</comment>
<evidence type="ECO:0000256" key="15">
    <source>
        <dbReference type="ARBA" id="ARBA00048238"/>
    </source>
</evidence>
<evidence type="ECO:0000256" key="16">
    <source>
        <dbReference type="ARBA" id="ARBA00049209"/>
    </source>
</evidence>
<comment type="similarity">
    <text evidence="4 18">In the C-terminal section; belongs to the NnrD/CARKD family.</text>
</comment>
<evidence type="ECO:0000256" key="17">
    <source>
        <dbReference type="HAMAP-Rule" id="MF_01965"/>
    </source>
</evidence>
<accession>A0A095YGY3</accession>
<reference evidence="21 22" key="1">
    <citation type="submission" date="2014-07" db="EMBL/GenBank/DDBJ databases">
        <authorList>
            <person name="McCorrison J."/>
            <person name="Sanka R."/>
            <person name="Torralba M."/>
            <person name="Gillis M."/>
            <person name="Haft D.H."/>
            <person name="Methe B."/>
            <person name="Sutton G."/>
            <person name="Nelson K.E."/>
        </authorList>
    </citation>
    <scope>NUCLEOTIDE SEQUENCE [LARGE SCALE GENOMIC DNA]</scope>
    <source>
        <strain evidence="21 22">DNF00011</strain>
    </source>
</reference>
<feature type="domain" description="YjeF N-terminal" evidence="20">
    <location>
        <begin position="10"/>
        <end position="263"/>
    </location>
</feature>
<evidence type="ECO:0000256" key="2">
    <source>
        <dbReference type="ARBA" id="ARBA00000909"/>
    </source>
</evidence>
<evidence type="ECO:0000256" key="5">
    <source>
        <dbReference type="ARBA" id="ARBA00022723"/>
    </source>
</evidence>
<dbReference type="PROSITE" id="PS51383">
    <property type="entry name" value="YJEF_C_3"/>
    <property type="match status" value="1"/>
</dbReference>
<evidence type="ECO:0000256" key="18">
    <source>
        <dbReference type="PIRNR" id="PIRNR017184"/>
    </source>
</evidence>
<dbReference type="GO" id="GO:0005524">
    <property type="term" value="F:ATP binding"/>
    <property type="evidence" value="ECO:0007669"/>
    <property type="project" value="UniProtKB-UniRule"/>
</dbReference>
<feature type="binding site" evidence="17">
    <location>
        <position position="513"/>
    </location>
    <ligand>
        <name>AMP</name>
        <dbReference type="ChEBI" id="CHEBI:456215"/>
    </ligand>
</feature>
<dbReference type="SUPFAM" id="SSF53613">
    <property type="entry name" value="Ribokinase-like"/>
    <property type="match status" value="1"/>
</dbReference>
<evidence type="ECO:0000256" key="13">
    <source>
        <dbReference type="ARBA" id="ARBA00023268"/>
    </source>
</evidence>
<comment type="caution">
    <text evidence="21">The sequence shown here is derived from an EMBL/GenBank/DDBJ whole genome shotgun (WGS) entry which is preliminary data.</text>
</comment>
<keyword evidence="6 17" id="KW-0547">Nucleotide-binding</keyword>
<keyword evidence="8 17" id="KW-0521">NADP</keyword>
<comment type="catalytic activity">
    <reaction evidence="1 18">
        <text>(6R)-NADHX = (6S)-NADHX</text>
        <dbReference type="Rhea" id="RHEA:32215"/>
        <dbReference type="ChEBI" id="CHEBI:64074"/>
        <dbReference type="ChEBI" id="CHEBI:64075"/>
        <dbReference type="EC" id="5.1.99.6"/>
    </reaction>
</comment>
<comment type="cofactor">
    <cofactor evidence="18">
        <name>K(+)</name>
        <dbReference type="ChEBI" id="CHEBI:29103"/>
    </cofactor>
    <text evidence="18">Binds 1 potassium ion per subunit.</text>
</comment>
<evidence type="ECO:0000256" key="9">
    <source>
        <dbReference type="ARBA" id="ARBA00022958"/>
    </source>
</evidence>
<dbReference type="InterPro" id="IPR004443">
    <property type="entry name" value="YjeF_N_dom"/>
</dbReference>
<dbReference type="GO" id="GO:0046872">
    <property type="term" value="F:metal ion binding"/>
    <property type="evidence" value="ECO:0007669"/>
    <property type="project" value="UniProtKB-UniRule"/>
</dbReference>
<feature type="binding site" evidence="17">
    <location>
        <position position="444"/>
    </location>
    <ligand>
        <name>(6S)-NADPHX</name>
        <dbReference type="ChEBI" id="CHEBI:64076"/>
    </ligand>
</feature>
<comment type="similarity">
    <text evidence="3 18">In the N-terminal section; belongs to the NnrE/AIBP family.</text>
</comment>
<dbReference type="Pfam" id="PF03853">
    <property type="entry name" value="YjeF_N"/>
    <property type="match status" value="1"/>
</dbReference>
<evidence type="ECO:0000256" key="14">
    <source>
        <dbReference type="ARBA" id="ARBA00025153"/>
    </source>
</evidence>
<dbReference type="PIRSF" id="PIRSF017184">
    <property type="entry name" value="Nnr"/>
    <property type="match status" value="1"/>
</dbReference>
<evidence type="ECO:0000256" key="4">
    <source>
        <dbReference type="ARBA" id="ARBA00009524"/>
    </source>
</evidence>
<evidence type="ECO:0000256" key="11">
    <source>
        <dbReference type="ARBA" id="ARBA00023235"/>
    </source>
</evidence>
<evidence type="ECO:0000256" key="3">
    <source>
        <dbReference type="ARBA" id="ARBA00006001"/>
    </source>
</evidence>
<dbReference type="GO" id="GO:0046496">
    <property type="term" value="P:nicotinamide nucleotide metabolic process"/>
    <property type="evidence" value="ECO:0007669"/>
    <property type="project" value="UniProtKB-UniRule"/>
</dbReference>
<comment type="function">
    <text evidence="14 18">Bifunctional enzyme that catalyzes the epimerization of the S- and R-forms of NAD(P)HX and the dehydration of the S-form of NAD(P)HX at the expense of ADP, which is converted to AMP. This allows the repair of both epimers of NAD(P)HX, a damaged form of NAD(P)H that is a result of enzymatic or heat-dependent hydration.</text>
</comment>
<dbReference type="InterPro" id="IPR017953">
    <property type="entry name" value="Carbohydrate_kinase_pred_CS"/>
</dbReference>
<comment type="catalytic activity">
    <reaction evidence="15 17 18">
        <text>(6S)-NADHX + ADP = AMP + phosphate + NADH + H(+)</text>
        <dbReference type="Rhea" id="RHEA:32223"/>
        <dbReference type="ChEBI" id="CHEBI:15378"/>
        <dbReference type="ChEBI" id="CHEBI:43474"/>
        <dbReference type="ChEBI" id="CHEBI:57945"/>
        <dbReference type="ChEBI" id="CHEBI:64074"/>
        <dbReference type="ChEBI" id="CHEBI:456215"/>
        <dbReference type="ChEBI" id="CHEBI:456216"/>
        <dbReference type="EC" id="4.2.1.136"/>
    </reaction>
</comment>
<dbReference type="PROSITE" id="PS01049">
    <property type="entry name" value="YJEF_C_1"/>
    <property type="match status" value="1"/>
</dbReference>
<dbReference type="Gene3D" id="3.40.50.10260">
    <property type="entry name" value="YjeF N-terminal domain"/>
    <property type="match status" value="1"/>
</dbReference>
<keyword evidence="7 17" id="KW-0067">ATP-binding</keyword>
<dbReference type="EC" id="4.2.1.136" evidence="17"/>
<evidence type="ECO:0000256" key="8">
    <source>
        <dbReference type="ARBA" id="ARBA00022857"/>
    </source>
</evidence>
<dbReference type="GO" id="GO:0052856">
    <property type="term" value="F:NAD(P)HX epimerase activity"/>
    <property type="evidence" value="ECO:0007669"/>
    <property type="project" value="UniProtKB-EC"/>
</dbReference>
<dbReference type="InterPro" id="IPR000631">
    <property type="entry name" value="CARKD"/>
</dbReference>
<keyword evidence="5 18" id="KW-0479">Metal-binding</keyword>
<evidence type="ECO:0000256" key="12">
    <source>
        <dbReference type="ARBA" id="ARBA00023239"/>
    </source>
</evidence>
<gene>
    <name evidence="17" type="primary">nnrD</name>
    <name evidence="21" type="ORF">HMPREF2128_00455</name>
</gene>
<dbReference type="GO" id="GO:0110051">
    <property type="term" value="P:metabolite repair"/>
    <property type="evidence" value="ECO:0007669"/>
    <property type="project" value="TreeGrafter"/>
</dbReference>
<keyword evidence="13" id="KW-0511">Multifunctional enzyme</keyword>
<comment type="cofactor">
    <cofactor evidence="17">
        <name>Mg(2+)</name>
        <dbReference type="ChEBI" id="CHEBI:18420"/>
    </cofactor>
</comment>
<sequence>MHLLYSPDAVRAAEAPMLAACEAAGNPDQLMRQAAYGLAVHIARAVTNRPALPEPTVAGPETLAALTKPAPSMPGAGFQLRGALIVGLIGPGNNGGDGLYALAELSGRGARCVAVMVADRWHERAAAAAAAAGVEVVKHHKREAAQGSGATKHNEVLQHLACADVIVDAVLGIGAKGGMSIPGWDADAQTWAVHGETLDALVVAADCPSGLNTQTGNADEMVPLADITVTFGALKRGLVAGAAREKTGDIYLVEIGLQPPQDTHLMPRLVTPTDAESELLVPRPGDHKYSRGVLGMVAGSPAYPGAAVLCATAAAAIGTHDAGRGGIGMLVTAGRGAAGQAVVQALPEVVNIDRAELASPAGSAESASNGWPAVTSKVNAWVVGPGLGEEPEDLEPALAVMRGTQGPVIVDASALAVWEPSIAARTDTDAGAEVSTKVHVLTPHAREFLALVNRLGIDAADPAEDPVSAARDLAAAVGAVVLLKGSATVVAAPSGVTFLAASAAATLARAGSGDKLAGVLGAMLATHAARASARGEELSPERIAHLCAAAAVVHGMKHSAA</sequence>
<keyword evidence="12 17" id="KW-0456">Lyase</keyword>
<feature type="binding site" evidence="17">
    <location>
        <begin position="484"/>
        <end position="488"/>
    </location>
    <ligand>
        <name>AMP</name>
        <dbReference type="ChEBI" id="CHEBI:456215"/>
    </ligand>
</feature>
<evidence type="ECO:0000256" key="1">
    <source>
        <dbReference type="ARBA" id="ARBA00000013"/>
    </source>
</evidence>
<dbReference type="Gene3D" id="3.40.1190.20">
    <property type="match status" value="1"/>
</dbReference>
<evidence type="ECO:0000313" key="22">
    <source>
        <dbReference type="Proteomes" id="UP000053528"/>
    </source>
</evidence>
<dbReference type="InterPro" id="IPR036652">
    <property type="entry name" value="YjeF_N_dom_sf"/>
</dbReference>
<evidence type="ECO:0000259" key="19">
    <source>
        <dbReference type="PROSITE" id="PS51383"/>
    </source>
</evidence>
<comment type="catalytic activity">
    <reaction evidence="2 18">
        <text>(6R)-NADPHX = (6S)-NADPHX</text>
        <dbReference type="Rhea" id="RHEA:32227"/>
        <dbReference type="ChEBI" id="CHEBI:64076"/>
        <dbReference type="ChEBI" id="CHEBI:64077"/>
        <dbReference type="EC" id="5.1.99.6"/>
    </reaction>
</comment>
<proteinExistence type="inferred from homology"/>
<comment type="catalytic activity">
    <reaction evidence="16 17 18">
        <text>(6S)-NADPHX + ADP = AMP + phosphate + NADPH + H(+)</text>
        <dbReference type="Rhea" id="RHEA:32235"/>
        <dbReference type="ChEBI" id="CHEBI:15378"/>
        <dbReference type="ChEBI" id="CHEBI:43474"/>
        <dbReference type="ChEBI" id="CHEBI:57783"/>
        <dbReference type="ChEBI" id="CHEBI:64076"/>
        <dbReference type="ChEBI" id="CHEBI:456215"/>
        <dbReference type="ChEBI" id="CHEBI:456216"/>
        <dbReference type="EC" id="4.2.1.136"/>
    </reaction>
</comment>
<feature type="domain" description="YjeF C-terminal" evidence="19">
    <location>
        <begin position="271"/>
        <end position="561"/>
    </location>
</feature>
<dbReference type="CDD" id="cd01171">
    <property type="entry name" value="YXKO-related"/>
    <property type="match status" value="1"/>
</dbReference>
<dbReference type="SUPFAM" id="SSF64153">
    <property type="entry name" value="YjeF N-terminal domain-like"/>
    <property type="match status" value="1"/>
</dbReference>
<dbReference type="RefSeq" id="WP_035754351.1">
    <property type="nucleotide sequence ID" value="NZ_JRNH01000002.1"/>
</dbReference>
<dbReference type="PANTHER" id="PTHR12592:SF0">
    <property type="entry name" value="ATP-DEPENDENT (S)-NAD(P)H-HYDRATE DEHYDRATASE"/>
    <property type="match status" value="1"/>
</dbReference>
<organism evidence="21 22">
    <name type="scientific">Pseudoglutamicibacter albus DNF00011</name>
    <dbReference type="NCBI Taxonomy" id="1401063"/>
    <lineage>
        <taxon>Bacteria</taxon>
        <taxon>Bacillati</taxon>
        <taxon>Actinomycetota</taxon>
        <taxon>Actinomycetes</taxon>
        <taxon>Micrococcales</taxon>
        <taxon>Micrococcaceae</taxon>
        <taxon>Pseudoglutamicibacter</taxon>
    </lineage>
</organism>
<evidence type="ECO:0000259" key="20">
    <source>
        <dbReference type="PROSITE" id="PS51385"/>
    </source>
</evidence>
<feature type="binding site" evidence="17">
    <location>
        <position position="514"/>
    </location>
    <ligand>
        <name>(6S)-NADPHX</name>
        <dbReference type="ChEBI" id="CHEBI:64076"/>
    </ligand>
</feature>
<name>A0A095YGY3_9MICC</name>